<comment type="catalytic activity">
    <reaction evidence="14 15">
        <text>tRNA(Phe) + L-phenylalanine + ATP = L-phenylalanyl-tRNA(Phe) + AMP + diphosphate + H(+)</text>
        <dbReference type="Rhea" id="RHEA:19413"/>
        <dbReference type="Rhea" id="RHEA-COMP:9668"/>
        <dbReference type="Rhea" id="RHEA-COMP:9699"/>
        <dbReference type="ChEBI" id="CHEBI:15378"/>
        <dbReference type="ChEBI" id="CHEBI:30616"/>
        <dbReference type="ChEBI" id="CHEBI:33019"/>
        <dbReference type="ChEBI" id="CHEBI:58095"/>
        <dbReference type="ChEBI" id="CHEBI:78442"/>
        <dbReference type="ChEBI" id="CHEBI:78531"/>
        <dbReference type="ChEBI" id="CHEBI:456215"/>
        <dbReference type="EC" id="6.1.1.20"/>
    </reaction>
</comment>
<dbReference type="EC" id="6.1.1.20" evidence="15"/>
<dbReference type="PANTHER" id="PTHR10947:SF0">
    <property type="entry name" value="PHENYLALANINE--TRNA LIGASE BETA SUBUNIT"/>
    <property type="match status" value="1"/>
</dbReference>
<dbReference type="Proteomes" id="UP001157109">
    <property type="component" value="Unassembled WGS sequence"/>
</dbReference>
<dbReference type="InterPro" id="IPR045060">
    <property type="entry name" value="Phe-tRNA-ligase_IIc_bsu"/>
</dbReference>
<keyword evidence="21" id="KW-1185">Reference proteome</keyword>
<dbReference type="Pfam" id="PF03484">
    <property type="entry name" value="B5"/>
    <property type="match status" value="1"/>
</dbReference>
<accession>A0ABQ6HLP2</accession>
<dbReference type="InterPro" id="IPR033714">
    <property type="entry name" value="tRNA_bind_bactPheRS"/>
</dbReference>
<feature type="region of interest" description="Disordered" evidence="17">
    <location>
        <begin position="467"/>
        <end position="508"/>
    </location>
</feature>
<dbReference type="SMART" id="SM00874">
    <property type="entry name" value="B5"/>
    <property type="match status" value="1"/>
</dbReference>
<keyword evidence="10 15" id="KW-0460">Magnesium</keyword>
<comment type="similarity">
    <text evidence="2 15">Belongs to the phenylalanyl-tRNA synthetase beta subunit family. Type 1 subfamily.</text>
</comment>
<reference evidence="21" key="1">
    <citation type="journal article" date="2019" name="Int. J. Syst. Evol. Microbiol.">
        <title>The Global Catalogue of Microorganisms (GCM) 10K type strain sequencing project: providing services to taxonomists for standard genome sequencing and annotation.</title>
        <authorList>
            <consortium name="The Broad Institute Genomics Platform"/>
            <consortium name="The Broad Institute Genome Sequencing Center for Infectious Disease"/>
            <person name="Wu L."/>
            <person name="Ma J."/>
        </authorList>
    </citation>
    <scope>NUCLEOTIDE SEQUENCE [LARGE SCALE GENOMIC DNA]</scope>
    <source>
        <strain evidence="21">NBRC 105830</strain>
    </source>
</reference>
<dbReference type="InterPro" id="IPR004532">
    <property type="entry name" value="Phe-tRNA-ligase_IIc_bsu_bact"/>
</dbReference>
<dbReference type="SUPFAM" id="SSF56037">
    <property type="entry name" value="PheT/TilS domain"/>
    <property type="match status" value="1"/>
</dbReference>
<evidence type="ECO:0000256" key="3">
    <source>
        <dbReference type="ARBA" id="ARBA00011209"/>
    </source>
</evidence>
<feature type="domain" description="B5" evidence="19">
    <location>
        <begin position="428"/>
        <end position="527"/>
    </location>
</feature>
<dbReference type="InterPro" id="IPR009061">
    <property type="entry name" value="DNA-bd_dom_put_sf"/>
</dbReference>
<evidence type="ECO:0000256" key="11">
    <source>
        <dbReference type="ARBA" id="ARBA00022884"/>
    </source>
</evidence>
<dbReference type="Pfam" id="PF17759">
    <property type="entry name" value="tRNA_synthFbeta"/>
    <property type="match status" value="1"/>
</dbReference>
<dbReference type="SUPFAM" id="SSF55681">
    <property type="entry name" value="Class II aaRS and biotin synthetases"/>
    <property type="match status" value="1"/>
</dbReference>
<keyword evidence="7 15" id="KW-0479">Metal-binding</keyword>
<keyword evidence="9 15" id="KW-0067">ATP-binding</keyword>
<dbReference type="GO" id="GO:0016874">
    <property type="term" value="F:ligase activity"/>
    <property type="evidence" value="ECO:0007669"/>
    <property type="project" value="UniProtKB-KW"/>
</dbReference>
<keyword evidence="4 15" id="KW-0963">Cytoplasm</keyword>
<dbReference type="SUPFAM" id="SSF46955">
    <property type="entry name" value="Putative DNA-binding domain"/>
    <property type="match status" value="1"/>
</dbReference>
<dbReference type="Gene3D" id="3.30.930.10">
    <property type="entry name" value="Bira Bifunctional Protein, Domain 2"/>
    <property type="match status" value="1"/>
</dbReference>
<evidence type="ECO:0000256" key="7">
    <source>
        <dbReference type="ARBA" id="ARBA00022723"/>
    </source>
</evidence>
<dbReference type="Pfam" id="PF01588">
    <property type="entry name" value="tRNA_bind"/>
    <property type="match status" value="1"/>
</dbReference>
<evidence type="ECO:0000256" key="1">
    <source>
        <dbReference type="ARBA" id="ARBA00004496"/>
    </source>
</evidence>
<keyword evidence="8 15" id="KW-0547">Nucleotide-binding</keyword>
<evidence type="ECO:0000256" key="8">
    <source>
        <dbReference type="ARBA" id="ARBA00022741"/>
    </source>
</evidence>
<name>A0ABQ6HLP2_9MICO</name>
<feature type="compositionally biased region" description="Polar residues" evidence="17">
    <location>
        <begin position="489"/>
        <end position="499"/>
    </location>
</feature>
<comment type="cofactor">
    <cofactor evidence="15">
        <name>Mg(2+)</name>
        <dbReference type="ChEBI" id="CHEBI:18420"/>
    </cofactor>
    <text evidence="15">Binds 2 magnesium ions per tetramer.</text>
</comment>
<sequence>MRAPVSWLRELVDVDPAARGEQIAAALVRVGLEEEGLHGGDITGPLVVGRVLDFVDEPQKNGKVIRWCTVDVGDNGQRLTEGKPQEIVCGASNFAVGDLVVVVLPGATLPGGFQISARKTYGHVSNGMICAEDELGLGEDHSGIIVLTDYLADQPELLARAVPGADAIELLGLGDEVVEVNVTPDRGYCFSMRGIAREYSHATGVDFVDPVDALRDAAPVLSHGGYPVRLEDDAPIHDVAGCDRYVARIVRGVDVSASSPSWMQTRLTQLGMRPISLAVDVTNYVMLLLGQPMHAFDLAKLGDEIVVRRARAGERLTTLDDVTRTLDPEDLLITDGERPLVIAGVFGGADCEVDETTTDVLLEAAHFDPVSIARSARRHKLATEASKRFERGVDPLLAPAAMQLAVDLLVTYGGGVADPAVTDVGEPVLPAPFTLDPQLPARLVGIDLGEQEVHDALLLIGAQVDQDPHTEPVSAGTDAAGSDPDETVTDQPHTWTVTPPSWRPDLTNGPDVAEEVARLRGYDQIPSVLPQAPGGRGLTAAQRDRRRVADTLAQQGLVEVLTYPFVGEGSDDALGLPAEDARRRHVRLANPINDQEPLLRTSLLSTLANALRLNVSRGAKDVGVYELGVVFRPRGEGLRAPVPPLGQRPSAETLAEIDAAVPDQPHRVAFLRSGDAEARGPWAAARPVDAGDAVALALAVAAALGVELDVVQDEHAPFHPGRCVRLETTDGRLVGHAGELHPRVLKALELPARVVGAELDLDVLSAVGDSTVVQATKLSTLPVAHTDVALVVDASVPAADVARSLRAGAGTSWRGSSCSTSTAASSWATAGSPRSPSPTASPSARSSAPSRPPRSRPCATGPSPRPRPPPVRCSAEPEHA</sequence>
<evidence type="ECO:0000313" key="21">
    <source>
        <dbReference type="Proteomes" id="UP001157109"/>
    </source>
</evidence>
<dbReference type="SMART" id="SM00873">
    <property type="entry name" value="B3_4"/>
    <property type="match status" value="1"/>
</dbReference>
<dbReference type="InterPro" id="IPR005147">
    <property type="entry name" value="tRNA_synthase_B5-dom"/>
</dbReference>
<feature type="binding site" evidence="15">
    <location>
        <position position="515"/>
    </location>
    <ligand>
        <name>Mg(2+)</name>
        <dbReference type="ChEBI" id="CHEBI:18420"/>
        <note>shared with alpha subunit</note>
    </ligand>
</feature>
<comment type="subunit">
    <text evidence="3 15">Tetramer of two alpha and two beta subunits.</text>
</comment>
<keyword evidence="11 16" id="KW-0694">RNA-binding</keyword>
<feature type="domain" description="TRNA-binding" evidence="18">
    <location>
        <begin position="40"/>
        <end position="158"/>
    </location>
</feature>
<keyword evidence="6 15" id="KW-0436">Ligase</keyword>
<dbReference type="PROSITE" id="PS50886">
    <property type="entry name" value="TRBD"/>
    <property type="match status" value="1"/>
</dbReference>
<comment type="subcellular location">
    <subcellularLocation>
        <location evidence="1 15">Cytoplasm</location>
    </subcellularLocation>
</comment>
<dbReference type="InterPro" id="IPR020825">
    <property type="entry name" value="Phe-tRNA_synthase-like_B3/B4"/>
</dbReference>
<evidence type="ECO:0000256" key="2">
    <source>
        <dbReference type="ARBA" id="ARBA00008653"/>
    </source>
</evidence>
<evidence type="ECO:0000256" key="10">
    <source>
        <dbReference type="ARBA" id="ARBA00022842"/>
    </source>
</evidence>
<dbReference type="InterPro" id="IPR012340">
    <property type="entry name" value="NA-bd_OB-fold"/>
</dbReference>
<proteinExistence type="inferred from homology"/>
<dbReference type="RefSeq" id="WP_431308195.1">
    <property type="nucleotide sequence ID" value="NZ_BSUJ01000001.1"/>
</dbReference>
<protein>
    <recommendedName>
        <fullName evidence="15">Phenylalanine--tRNA ligase beta subunit</fullName>
        <ecNumber evidence="15">6.1.1.20</ecNumber>
    </recommendedName>
    <alternativeName>
        <fullName evidence="15">Phenylalanyl-tRNA synthetase beta subunit</fullName>
        <shortName evidence="15">PheRS</shortName>
    </alternativeName>
</protein>
<dbReference type="HAMAP" id="MF_00283">
    <property type="entry name" value="Phe_tRNA_synth_beta1"/>
    <property type="match status" value="1"/>
</dbReference>
<feature type="region of interest" description="Disordered" evidence="17">
    <location>
        <begin position="807"/>
        <end position="880"/>
    </location>
</feature>
<dbReference type="PROSITE" id="PS51483">
    <property type="entry name" value="B5"/>
    <property type="match status" value="1"/>
</dbReference>
<dbReference type="Gene3D" id="3.50.40.10">
    <property type="entry name" value="Phenylalanyl-trna Synthetase, Chain B, domain 3"/>
    <property type="match status" value="1"/>
</dbReference>
<dbReference type="InterPro" id="IPR002547">
    <property type="entry name" value="tRNA-bd_dom"/>
</dbReference>
<dbReference type="PANTHER" id="PTHR10947">
    <property type="entry name" value="PHENYLALANYL-TRNA SYNTHETASE BETA CHAIN AND LEUCINE-RICH REPEAT-CONTAINING PROTEIN 47"/>
    <property type="match status" value="1"/>
</dbReference>
<dbReference type="InterPro" id="IPR041616">
    <property type="entry name" value="PheRS_beta_core"/>
</dbReference>
<evidence type="ECO:0000256" key="13">
    <source>
        <dbReference type="ARBA" id="ARBA00023146"/>
    </source>
</evidence>
<dbReference type="CDD" id="cd02796">
    <property type="entry name" value="tRNA_bind_bactPheRS"/>
    <property type="match status" value="1"/>
</dbReference>
<dbReference type="EMBL" id="BSUJ01000001">
    <property type="protein sequence ID" value="GMA18993.1"/>
    <property type="molecule type" value="Genomic_DNA"/>
</dbReference>
<evidence type="ECO:0000259" key="19">
    <source>
        <dbReference type="PROSITE" id="PS51483"/>
    </source>
</evidence>
<evidence type="ECO:0000259" key="18">
    <source>
        <dbReference type="PROSITE" id="PS50886"/>
    </source>
</evidence>
<evidence type="ECO:0000256" key="6">
    <source>
        <dbReference type="ARBA" id="ARBA00022598"/>
    </source>
</evidence>
<dbReference type="InterPro" id="IPR005146">
    <property type="entry name" value="B3/B4_tRNA-bd"/>
</dbReference>
<evidence type="ECO:0000256" key="16">
    <source>
        <dbReference type="PROSITE-ProRule" id="PRU00209"/>
    </source>
</evidence>
<feature type="compositionally biased region" description="Low complexity" evidence="17">
    <location>
        <begin position="816"/>
        <end position="849"/>
    </location>
</feature>
<comment type="caution">
    <text evidence="20">The sequence shown here is derived from an EMBL/GenBank/DDBJ whole genome shotgun (WGS) entry which is preliminary data.</text>
</comment>
<evidence type="ECO:0000256" key="4">
    <source>
        <dbReference type="ARBA" id="ARBA00022490"/>
    </source>
</evidence>
<keyword evidence="12 15" id="KW-0648">Protein biosynthesis</keyword>
<evidence type="ECO:0000256" key="12">
    <source>
        <dbReference type="ARBA" id="ARBA00022917"/>
    </source>
</evidence>
<dbReference type="InterPro" id="IPR045864">
    <property type="entry name" value="aa-tRNA-synth_II/BPL/LPL"/>
</dbReference>
<feature type="binding site" evidence="15">
    <location>
        <position position="505"/>
    </location>
    <ligand>
        <name>Mg(2+)</name>
        <dbReference type="ChEBI" id="CHEBI:18420"/>
        <note>shared with alpha subunit</note>
    </ligand>
</feature>
<evidence type="ECO:0000256" key="9">
    <source>
        <dbReference type="ARBA" id="ARBA00022840"/>
    </source>
</evidence>
<feature type="binding site" evidence="15">
    <location>
        <position position="511"/>
    </location>
    <ligand>
        <name>Mg(2+)</name>
        <dbReference type="ChEBI" id="CHEBI:18420"/>
        <note>shared with alpha subunit</note>
    </ligand>
</feature>
<evidence type="ECO:0000256" key="14">
    <source>
        <dbReference type="ARBA" id="ARBA00049255"/>
    </source>
</evidence>
<gene>
    <name evidence="15 20" type="primary">pheT</name>
    <name evidence="20" type="ORF">GCM10025862_10140</name>
</gene>
<keyword evidence="5 16" id="KW-0820">tRNA-binding</keyword>
<evidence type="ECO:0000313" key="20">
    <source>
        <dbReference type="EMBL" id="GMA18993.1"/>
    </source>
</evidence>
<dbReference type="Gene3D" id="2.40.50.140">
    <property type="entry name" value="Nucleic acid-binding proteins"/>
    <property type="match status" value="1"/>
</dbReference>
<dbReference type="Pfam" id="PF03483">
    <property type="entry name" value="B3_4"/>
    <property type="match status" value="1"/>
</dbReference>
<organism evidence="20 21">
    <name type="scientific">Arsenicicoccus piscis</name>
    <dbReference type="NCBI Taxonomy" id="673954"/>
    <lineage>
        <taxon>Bacteria</taxon>
        <taxon>Bacillati</taxon>
        <taxon>Actinomycetota</taxon>
        <taxon>Actinomycetes</taxon>
        <taxon>Micrococcales</taxon>
        <taxon>Intrasporangiaceae</taxon>
        <taxon>Arsenicicoccus</taxon>
    </lineage>
</organism>
<dbReference type="Gene3D" id="3.30.56.10">
    <property type="match status" value="2"/>
</dbReference>
<keyword evidence="13 15" id="KW-0030">Aminoacyl-tRNA synthetase</keyword>
<feature type="binding site" evidence="15">
    <location>
        <position position="514"/>
    </location>
    <ligand>
        <name>Mg(2+)</name>
        <dbReference type="ChEBI" id="CHEBI:18420"/>
        <note>shared with alpha subunit</note>
    </ligand>
</feature>
<evidence type="ECO:0000256" key="15">
    <source>
        <dbReference type="HAMAP-Rule" id="MF_00283"/>
    </source>
</evidence>
<evidence type="ECO:0000256" key="5">
    <source>
        <dbReference type="ARBA" id="ARBA00022555"/>
    </source>
</evidence>
<dbReference type="SUPFAM" id="SSF50249">
    <property type="entry name" value="Nucleic acid-binding proteins"/>
    <property type="match status" value="1"/>
</dbReference>
<evidence type="ECO:0000256" key="17">
    <source>
        <dbReference type="SAM" id="MobiDB-lite"/>
    </source>
</evidence>